<dbReference type="SUPFAM" id="SSF55729">
    <property type="entry name" value="Acyl-CoA N-acyltransferases (Nat)"/>
    <property type="match status" value="1"/>
</dbReference>
<keyword evidence="2" id="KW-0012">Acyltransferase</keyword>
<reference evidence="3" key="1">
    <citation type="journal article" date="2019" name="Int. J. Syst. Evol. Microbiol.">
        <title>The Global Catalogue of Microorganisms (GCM) 10K type strain sequencing project: providing services to taxonomists for standard genome sequencing and annotation.</title>
        <authorList>
            <consortium name="The Broad Institute Genomics Platform"/>
            <consortium name="The Broad Institute Genome Sequencing Center for Infectious Disease"/>
            <person name="Wu L."/>
            <person name="Ma J."/>
        </authorList>
    </citation>
    <scope>NUCLEOTIDE SEQUENCE [LARGE SCALE GENOMIC DNA]</scope>
    <source>
        <strain evidence="3">CGMCC 4.7289</strain>
    </source>
</reference>
<evidence type="ECO:0000313" key="3">
    <source>
        <dbReference type="Proteomes" id="UP001595816"/>
    </source>
</evidence>
<sequence length="399" mass="42590">MAHDHAEIDLRELTETDAEAAWRLGSLAFGYHDRPMPTEFADQPGRVTWGAFDHSGRLLAKAVDRDQGQWFGGKIVPTSGVAGVAVAAEARRTGLSRAVLTRLLAGARDRGAAISTLFPTTPFPYRRLGWEEVGALTSYSLPTASLATVRDSGLTLRPATVADVPGIYSAYDRVARTGTGLMNRYGPLFDTTPEELIQDFDGLTVAVGPSGSIDGYASWERGSGYDERGRITAYDVIAATAEATSALLAMFGGWSSVAPTTVLRLAYPDPLWFFLASPLAKVEKRQPWMLRVVDAARAVEARGWPEFVSGSVDLELIDAECPWNAGRYRLVLDGGQARLEPGGTGAVRVGPRALGVWYAGAAAPDALRRAGLLSGGDARTDAFLQAATAGPAPTLLDYF</sequence>
<name>A0ABV8LLH0_9ACTN</name>
<protein>
    <submittedName>
        <fullName evidence="2">Enhanced intracellular survival protein Eis</fullName>
        <ecNumber evidence="2">2.3.1.-</ecNumber>
    </submittedName>
</protein>
<gene>
    <name evidence="2" type="primary">eis</name>
    <name evidence="2" type="ORF">ACFOZ4_13690</name>
</gene>
<dbReference type="GO" id="GO:0016746">
    <property type="term" value="F:acyltransferase activity"/>
    <property type="evidence" value="ECO:0007669"/>
    <property type="project" value="UniProtKB-KW"/>
</dbReference>
<dbReference type="EC" id="2.3.1.-" evidence="2"/>
<keyword evidence="2" id="KW-0808">Transferase</keyword>
<dbReference type="RefSeq" id="WP_253755373.1">
    <property type="nucleotide sequence ID" value="NZ_JAMZDZ010000001.1"/>
</dbReference>
<dbReference type="InterPro" id="IPR036527">
    <property type="entry name" value="SCP2_sterol-bd_dom_sf"/>
</dbReference>
<dbReference type="Proteomes" id="UP001595816">
    <property type="component" value="Unassembled WGS sequence"/>
</dbReference>
<dbReference type="InterPro" id="IPR051554">
    <property type="entry name" value="Acetyltransferase_Eis"/>
</dbReference>
<dbReference type="InterPro" id="IPR025559">
    <property type="entry name" value="Eis_dom"/>
</dbReference>
<dbReference type="Pfam" id="PF13527">
    <property type="entry name" value="Acetyltransf_9"/>
    <property type="match status" value="1"/>
</dbReference>
<dbReference type="InterPro" id="IPR041380">
    <property type="entry name" value="Acetyltransf_17"/>
</dbReference>
<feature type="domain" description="N-acetyltransferase" evidence="1">
    <location>
        <begin position="8"/>
        <end position="151"/>
    </location>
</feature>
<keyword evidence="3" id="KW-1185">Reference proteome</keyword>
<organism evidence="2 3">
    <name type="scientific">Hamadaea flava</name>
    <dbReference type="NCBI Taxonomy" id="1742688"/>
    <lineage>
        <taxon>Bacteria</taxon>
        <taxon>Bacillati</taxon>
        <taxon>Actinomycetota</taxon>
        <taxon>Actinomycetes</taxon>
        <taxon>Micromonosporales</taxon>
        <taxon>Micromonosporaceae</taxon>
        <taxon>Hamadaea</taxon>
    </lineage>
</organism>
<accession>A0ABV8LLH0</accession>
<proteinExistence type="predicted"/>
<comment type="caution">
    <text evidence="2">The sequence shown here is derived from an EMBL/GenBank/DDBJ whole genome shotgun (WGS) entry which is preliminary data.</text>
</comment>
<evidence type="ECO:0000259" key="1">
    <source>
        <dbReference type="PROSITE" id="PS51186"/>
    </source>
</evidence>
<dbReference type="Pfam" id="PF13530">
    <property type="entry name" value="SCP2_2"/>
    <property type="match status" value="1"/>
</dbReference>
<dbReference type="PANTHER" id="PTHR37817">
    <property type="entry name" value="N-ACETYLTRANSFERASE EIS"/>
    <property type="match status" value="1"/>
</dbReference>
<dbReference type="Gene3D" id="3.30.1050.10">
    <property type="entry name" value="SCP2 sterol-binding domain"/>
    <property type="match status" value="1"/>
</dbReference>
<dbReference type="InterPro" id="IPR016181">
    <property type="entry name" value="Acyl_CoA_acyltransferase"/>
</dbReference>
<dbReference type="PROSITE" id="PS51186">
    <property type="entry name" value="GNAT"/>
    <property type="match status" value="1"/>
</dbReference>
<dbReference type="Pfam" id="PF17668">
    <property type="entry name" value="Acetyltransf_17"/>
    <property type="match status" value="1"/>
</dbReference>
<evidence type="ECO:0000313" key="2">
    <source>
        <dbReference type="EMBL" id="MFC4131659.1"/>
    </source>
</evidence>
<dbReference type="EMBL" id="JBHSAY010000006">
    <property type="protein sequence ID" value="MFC4131659.1"/>
    <property type="molecule type" value="Genomic_DNA"/>
</dbReference>
<dbReference type="PANTHER" id="PTHR37817:SF1">
    <property type="entry name" value="N-ACETYLTRANSFERASE EIS"/>
    <property type="match status" value="1"/>
</dbReference>
<dbReference type="InterPro" id="IPR000182">
    <property type="entry name" value="GNAT_dom"/>
</dbReference>
<dbReference type="SUPFAM" id="SSF55718">
    <property type="entry name" value="SCP-like"/>
    <property type="match status" value="1"/>
</dbReference>
<dbReference type="Gene3D" id="3.40.630.30">
    <property type="match status" value="2"/>
</dbReference>